<dbReference type="SUPFAM" id="SSF53613">
    <property type="entry name" value="Ribokinase-like"/>
    <property type="match status" value="1"/>
</dbReference>
<evidence type="ECO:0000313" key="13">
    <source>
        <dbReference type="EMBL" id="SDG57896.1"/>
    </source>
</evidence>
<evidence type="ECO:0000256" key="7">
    <source>
        <dbReference type="ARBA" id="ARBA00022840"/>
    </source>
</evidence>
<evidence type="ECO:0000259" key="11">
    <source>
        <dbReference type="Pfam" id="PF00294"/>
    </source>
</evidence>
<dbReference type="GO" id="GO:0009244">
    <property type="term" value="P:lipopolysaccharide core region biosynthetic process"/>
    <property type="evidence" value="ECO:0007669"/>
    <property type="project" value="UniProtKB-UniPathway"/>
</dbReference>
<dbReference type="NCBIfam" id="TIGR02199">
    <property type="entry name" value="rfaE_dom_II"/>
    <property type="match status" value="1"/>
</dbReference>
<dbReference type="InterPro" id="IPR004821">
    <property type="entry name" value="Cyt_trans-like"/>
</dbReference>
<dbReference type="Pfam" id="PF00294">
    <property type="entry name" value="PfkB"/>
    <property type="match status" value="1"/>
</dbReference>
<keyword evidence="4" id="KW-0548">Nucleotidyltransferase</keyword>
<accession>A0A1G7VDK8</accession>
<evidence type="ECO:0000256" key="10">
    <source>
        <dbReference type="ARBA" id="ARBA00047428"/>
    </source>
</evidence>
<protein>
    <recommendedName>
        <fullName evidence="2">D-glycero-beta-D-manno-heptose 1-phosphate adenylyltransferase</fullName>
        <ecNumber evidence="2">2.7.7.70</ecNumber>
    </recommendedName>
</protein>
<evidence type="ECO:0000256" key="1">
    <source>
        <dbReference type="ARBA" id="ARBA00004713"/>
    </source>
</evidence>
<dbReference type="GO" id="GO:0016773">
    <property type="term" value="F:phosphotransferase activity, alcohol group as acceptor"/>
    <property type="evidence" value="ECO:0007669"/>
    <property type="project" value="InterPro"/>
</dbReference>
<gene>
    <name evidence="13" type="ORF">SAMN05216553_109171</name>
</gene>
<reference evidence="14" key="1">
    <citation type="submission" date="2016-10" db="EMBL/GenBank/DDBJ databases">
        <authorList>
            <person name="Varghese N."/>
            <person name="Submissions S."/>
        </authorList>
    </citation>
    <scope>NUCLEOTIDE SEQUENCE [LARGE SCALE GENOMIC DNA]</scope>
    <source>
        <strain evidence="14">CGMCC 4.3506</strain>
    </source>
</reference>
<dbReference type="AlphaFoldDB" id="A0A1G7VDK8"/>
<dbReference type="STRING" id="200378.SAMN05216553_109171"/>
<evidence type="ECO:0000256" key="4">
    <source>
        <dbReference type="ARBA" id="ARBA00022695"/>
    </source>
</evidence>
<dbReference type="UniPathway" id="UPA00958"/>
<keyword evidence="3" id="KW-0808">Transferase</keyword>
<dbReference type="Proteomes" id="UP000199623">
    <property type="component" value="Unassembled WGS sequence"/>
</dbReference>
<dbReference type="InterPro" id="IPR029056">
    <property type="entry name" value="Ribokinase-like"/>
</dbReference>
<dbReference type="Pfam" id="PF01467">
    <property type="entry name" value="CTP_transf_like"/>
    <property type="match status" value="1"/>
</dbReference>
<evidence type="ECO:0000256" key="9">
    <source>
        <dbReference type="ARBA" id="ARBA00023277"/>
    </source>
</evidence>
<keyword evidence="8" id="KW-0511">Multifunctional enzyme</keyword>
<name>A0A1G7VDK8_9PSEU</name>
<organism evidence="13 14">
    <name type="scientific">Lentzea fradiae</name>
    <dbReference type="NCBI Taxonomy" id="200378"/>
    <lineage>
        <taxon>Bacteria</taxon>
        <taxon>Bacillati</taxon>
        <taxon>Actinomycetota</taxon>
        <taxon>Actinomycetes</taxon>
        <taxon>Pseudonocardiales</taxon>
        <taxon>Pseudonocardiaceae</taxon>
        <taxon>Lentzea</taxon>
    </lineage>
</organism>
<dbReference type="InterPro" id="IPR050385">
    <property type="entry name" value="Archaeal_FAD_synthase"/>
</dbReference>
<keyword evidence="9" id="KW-0119">Carbohydrate metabolism</keyword>
<dbReference type="EC" id="2.7.7.70" evidence="2"/>
<comment type="catalytic activity">
    <reaction evidence="10">
        <text>D-glycero-beta-D-manno-heptose 1-phosphate + ATP + H(+) = ADP-D-glycero-beta-D-manno-heptose + diphosphate</text>
        <dbReference type="Rhea" id="RHEA:27465"/>
        <dbReference type="ChEBI" id="CHEBI:15378"/>
        <dbReference type="ChEBI" id="CHEBI:30616"/>
        <dbReference type="ChEBI" id="CHEBI:33019"/>
        <dbReference type="ChEBI" id="CHEBI:59967"/>
        <dbReference type="ChEBI" id="CHEBI:61593"/>
        <dbReference type="EC" id="2.7.7.70"/>
    </reaction>
</comment>
<dbReference type="InterPro" id="IPR002173">
    <property type="entry name" value="Carboh/pur_kinase_PfkB_CS"/>
</dbReference>
<keyword evidence="14" id="KW-1185">Reference proteome</keyword>
<proteinExistence type="predicted"/>
<dbReference type="InterPro" id="IPR014729">
    <property type="entry name" value="Rossmann-like_a/b/a_fold"/>
</dbReference>
<dbReference type="GO" id="GO:0016779">
    <property type="term" value="F:nucleotidyltransferase activity"/>
    <property type="evidence" value="ECO:0007669"/>
    <property type="project" value="UniProtKB-KW"/>
</dbReference>
<evidence type="ECO:0000256" key="2">
    <source>
        <dbReference type="ARBA" id="ARBA00012519"/>
    </source>
</evidence>
<evidence type="ECO:0000313" key="14">
    <source>
        <dbReference type="Proteomes" id="UP000199623"/>
    </source>
</evidence>
<dbReference type="Gene3D" id="3.40.1190.20">
    <property type="match status" value="1"/>
</dbReference>
<dbReference type="GO" id="GO:0005524">
    <property type="term" value="F:ATP binding"/>
    <property type="evidence" value="ECO:0007669"/>
    <property type="project" value="UniProtKB-KW"/>
</dbReference>
<evidence type="ECO:0000256" key="8">
    <source>
        <dbReference type="ARBA" id="ARBA00023268"/>
    </source>
</evidence>
<dbReference type="InterPro" id="IPR011611">
    <property type="entry name" value="PfkB_dom"/>
</dbReference>
<evidence type="ECO:0000259" key="12">
    <source>
        <dbReference type="Pfam" id="PF01467"/>
    </source>
</evidence>
<dbReference type="GO" id="GO:0016301">
    <property type="term" value="F:kinase activity"/>
    <property type="evidence" value="ECO:0007669"/>
    <property type="project" value="UniProtKB-KW"/>
</dbReference>
<dbReference type="EMBL" id="FNCC01000009">
    <property type="protein sequence ID" value="SDG57896.1"/>
    <property type="molecule type" value="Genomic_DNA"/>
</dbReference>
<evidence type="ECO:0000256" key="3">
    <source>
        <dbReference type="ARBA" id="ARBA00022679"/>
    </source>
</evidence>
<dbReference type="OrthoDB" id="9802794at2"/>
<sequence length="425" mass="44284">MKLVVVGDSLLDVDVEGTVSRLCPDAPAPVLDVVAEHPRPGGAALAATMAARDGVDVTLVSAVSADEAGERLRSLVEVPAMFGRAGSVPVKTRLRCDGTSLARIDRGGPAEPPEVTDDMLDLVLSADFVLASDYGRGMLRDERLRSVLTRVPVVWDPHPRGPQPVPGVRLATPNLSEATKFSGTGDPDEAARALLDLWQAKAVVVTLGSGGAVLHCGGTPVAVPAPPVVSADPCGAGDRFAAAAAIGLARGAPFDEAVAAAVAAAGEFLAHGGISGMRATLPSTVEEVRRRGGTVVATGGCFDVLHPGHVRMLAAARALGDCLVVCLNSDQSVRRLKGEGRPVNRQDERVEVLRALESVDDVVVFGEDTPAAVLGRLRPDVWVKGGDYTAELLPEAEVVRRWGGRTVVVPYHPGHSTTEILSRRT</sequence>
<dbReference type="PANTHER" id="PTHR43793">
    <property type="entry name" value="FAD SYNTHASE"/>
    <property type="match status" value="1"/>
</dbReference>
<dbReference type="PROSITE" id="PS00584">
    <property type="entry name" value="PFKB_KINASES_2"/>
    <property type="match status" value="1"/>
</dbReference>
<dbReference type="InterPro" id="IPR011914">
    <property type="entry name" value="RfaE_dom_II"/>
</dbReference>
<dbReference type="PANTHER" id="PTHR43793:SF2">
    <property type="entry name" value="BIFUNCTIONAL PROTEIN HLDE"/>
    <property type="match status" value="1"/>
</dbReference>
<keyword evidence="5" id="KW-0547">Nucleotide-binding</keyword>
<evidence type="ECO:0000256" key="6">
    <source>
        <dbReference type="ARBA" id="ARBA00022777"/>
    </source>
</evidence>
<dbReference type="Gene3D" id="3.40.50.620">
    <property type="entry name" value="HUPs"/>
    <property type="match status" value="1"/>
</dbReference>
<feature type="domain" description="Carbohydrate kinase PfkB" evidence="11">
    <location>
        <begin position="156"/>
        <end position="272"/>
    </location>
</feature>
<keyword evidence="7" id="KW-0067">ATP-binding</keyword>
<comment type="pathway">
    <text evidence="1">Bacterial outer membrane biogenesis; LPS core biosynthesis.</text>
</comment>
<feature type="domain" description="Cytidyltransferase-like" evidence="12">
    <location>
        <begin position="298"/>
        <end position="409"/>
    </location>
</feature>
<dbReference type="NCBIfam" id="TIGR00125">
    <property type="entry name" value="cyt_tran_rel"/>
    <property type="match status" value="1"/>
</dbReference>
<evidence type="ECO:0000256" key="5">
    <source>
        <dbReference type="ARBA" id="ARBA00022741"/>
    </source>
</evidence>
<dbReference type="SUPFAM" id="SSF52374">
    <property type="entry name" value="Nucleotidylyl transferase"/>
    <property type="match status" value="1"/>
</dbReference>
<dbReference type="RefSeq" id="WP_090051804.1">
    <property type="nucleotide sequence ID" value="NZ_FNCC01000009.1"/>
</dbReference>
<keyword evidence="6" id="KW-0418">Kinase</keyword>